<dbReference type="EMBL" id="SNXY01000008">
    <property type="protein sequence ID" value="TDP84382.1"/>
    <property type="molecule type" value="Genomic_DNA"/>
</dbReference>
<reference evidence="2 3" key="1">
    <citation type="submission" date="2019-03" db="EMBL/GenBank/DDBJ databases">
        <title>Genomic Encyclopedia of Type Strains, Phase IV (KMG-IV): sequencing the most valuable type-strain genomes for metagenomic binning, comparative biology and taxonomic classification.</title>
        <authorList>
            <person name="Goeker M."/>
        </authorList>
    </citation>
    <scope>NUCLEOTIDE SEQUENCE [LARGE SCALE GENOMIC DNA]</scope>
    <source>
        <strain evidence="2 3">DSM 102969</strain>
    </source>
</reference>
<keyword evidence="1" id="KW-0732">Signal</keyword>
<gene>
    <name evidence="2" type="ORF">EDD54_2989</name>
</gene>
<dbReference type="AlphaFoldDB" id="A0A4R6RDZ1"/>
<comment type="caution">
    <text evidence="2">The sequence shown here is derived from an EMBL/GenBank/DDBJ whole genome shotgun (WGS) entry which is preliminary data.</text>
</comment>
<accession>A0A4R6RDZ1</accession>
<protein>
    <submittedName>
        <fullName evidence="2">Uncharacterized protein</fullName>
    </submittedName>
</protein>
<proteinExistence type="predicted"/>
<organism evidence="2 3">
    <name type="scientific">Oharaeibacter diazotrophicus</name>
    <dbReference type="NCBI Taxonomy" id="1920512"/>
    <lineage>
        <taxon>Bacteria</taxon>
        <taxon>Pseudomonadati</taxon>
        <taxon>Pseudomonadota</taxon>
        <taxon>Alphaproteobacteria</taxon>
        <taxon>Hyphomicrobiales</taxon>
        <taxon>Pleomorphomonadaceae</taxon>
        <taxon>Oharaeibacter</taxon>
    </lineage>
</organism>
<evidence type="ECO:0000256" key="1">
    <source>
        <dbReference type="SAM" id="SignalP"/>
    </source>
</evidence>
<dbReference type="Proteomes" id="UP000294547">
    <property type="component" value="Unassembled WGS sequence"/>
</dbReference>
<keyword evidence="3" id="KW-1185">Reference proteome</keyword>
<evidence type="ECO:0000313" key="2">
    <source>
        <dbReference type="EMBL" id="TDP84382.1"/>
    </source>
</evidence>
<evidence type="ECO:0000313" key="3">
    <source>
        <dbReference type="Proteomes" id="UP000294547"/>
    </source>
</evidence>
<feature type="chain" id="PRO_5020648082" evidence="1">
    <location>
        <begin position="24"/>
        <end position="157"/>
    </location>
</feature>
<dbReference type="RefSeq" id="WP_126540387.1">
    <property type="nucleotide sequence ID" value="NZ_BSPM01000002.1"/>
</dbReference>
<feature type="signal peptide" evidence="1">
    <location>
        <begin position="1"/>
        <end position="23"/>
    </location>
</feature>
<name>A0A4R6RDZ1_9HYPH</name>
<sequence>MHRIAATAVVAIAAALAALPAVAGPVPDPPVYFGATMQQRSYASCTPANACSVAFSPVAAGHQMMVTDVSCDAQVFSSTFYVVQSLLRLTSAGGGSSGRAAYLTPIQMASTAGIKHYRLSEPVKLVVNAGETPQLSIALNGTASTVMLDCTLTASVR</sequence>